<protein>
    <submittedName>
        <fullName evidence="1">MmcQ/YjbR family DNA-binding protein</fullName>
    </submittedName>
</protein>
<dbReference type="Gene3D" id="3.90.1150.30">
    <property type="match status" value="1"/>
</dbReference>
<dbReference type="PANTHER" id="PTHR35145">
    <property type="entry name" value="CYTOPLASMIC PROTEIN-RELATED"/>
    <property type="match status" value="1"/>
</dbReference>
<dbReference type="InterPro" id="IPR007351">
    <property type="entry name" value="YjbR"/>
</dbReference>
<dbReference type="InterPro" id="IPR038056">
    <property type="entry name" value="YjbR-like_sf"/>
</dbReference>
<dbReference type="SUPFAM" id="SSF142906">
    <property type="entry name" value="YjbR-like"/>
    <property type="match status" value="1"/>
</dbReference>
<name>A0ABN2A4I5_9MICO</name>
<evidence type="ECO:0000313" key="1">
    <source>
        <dbReference type="EMBL" id="GAA1510788.1"/>
    </source>
</evidence>
<dbReference type="PANTHER" id="PTHR35145:SF1">
    <property type="entry name" value="CYTOPLASMIC PROTEIN"/>
    <property type="match status" value="1"/>
</dbReference>
<dbReference type="EMBL" id="BAAALX010000004">
    <property type="protein sequence ID" value="GAA1510788.1"/>
    <property type="molecule type" value="Genomic_DNA"/>
</dbReference>
<comment type="caution">
    <text evidence="1">The sequence shown here is derived from an EMBL/GenBank/DDBJ whole genome shotgun (WGS) entry which is preliminary data.</text>
</comment>
<dbReference type="RefSeq" id="WP_173155418.1">
    <property type="nucleotide sequence ID" value="NZ_BAAALX010000004.1"/>
</dbReference>
<keyword evidence="2" id="KW-1185">Reference proteome</keyword>
<organism evidence="1 2">
    <name type="scientific">Brevibacterium permense</name>
    <dbReference type="NCBI Taxonomy" id="234834"/>
    <lineage>
        <taxon>Bacteria</taxon>
        <taxon>Bacillati</taxon>
        <taxon>Actinomycetota</taxon>
        <taxon>Actinomycetes</taxon>
        <taxon>Micrococcales</taxon>
        <taxon>Brevibacteriaceae</taxon>
        <taxon>Brevibacterium</taxon>
    </lineage>
</organism>
<sequence>MDPATVLRLANDQAMQYPSVELDHPFGPDNAVYKVRGKMFMMAYELRGVPSLNLKIDPLDGEVLSDAYAEISPGYHMNKKHWITVAGEEGGVGDPGVATAGERLDPDLLHDLVLESYCLVVAKMPKKDRPVDPDTFGGRNDSR</sequence>
<dbReference type="GO" id="GO:0003677">
    <property type="term" value="F:DNA binding"/>
    <property type="evidence" value="ECO:0007669"/>
    <property type="project" value="UniProtKB-KW"/>
</dbReference>
<keyword evidence="1" id="KW-0238">DNA-binding</keyword>
<evidence type="ECO:0000313" key="2">
    <source>
        <dbReference type="Proteomes" id="UP001500177"/>
    </source>
</evidence>
<accession>A0ABN2A4I5</accession>
<gene>
    <name evidence="1" type="ORF">GCM10009690_12260</name>
</gene>
<dbReference type="Proteomes" id="UP001500177">
    <property type="component" value="Unassembled WGS sequence"/>
</dbReference>
<dbReference type="InterPro" id="IPR058532">
    <property type="entry name" value="YjbR/MT2646/Rv2570-like"/>
</dbReference>
<proteinExistence type="predicted"/>
<dbReference type="Pfam" id="PF04237">
    <property type="entry name" value="YjbR"/>
    <property type="match status" value="1"/>
</dbReference>
<reference evidence="1 2" key="1">
    <citation type="journal article" date="2019" name="Int. J. Syst. Evol. Microbiol.">
        <title>The Global Catalogue of Microorganisms (GCM) 10K type strain sequencing project: providing services to taxonomists for standard genome sequencing and annotation.</title>
        <authorList>
            <consortium name="The Broad Institute Genomics Platform"/>
            <consortium name="The Broad Institute Genome Sequencing Center for Infectious Disease"/>
            <person name="Wu L."/>
            <person name="Ma J."/>
        </authorList>
    </citation>
    <scope>NUCLEOTIDE SEQUENCE [LARGE SCALE GENOMIC DNA]</scope>
    <source>
        <strain evidence="1 2">JCM 13318</strain>
    </source>
</reference>